<keyword evidence="4 10" id="KW-0812">Transmembrane</keyword>
<name>A0AAN9PI55_CLITE</name>
<keyword evidence="3" id="KW-0633">Potassium transport</keyword>
<feature type="transmembrane region" description="Helical" evidence="10">
    <location>
        <begin position="159"/>
        <end position="179"/>
    </location>
</feature>
<evidence type="ECO:0000256" key="9">
    <source>
        <dbReference type="ARBA" id="ARBA00038341"/>
    </source>
</evidence>
<dbReference type="InterPro" id="IPR050794">
    <property type="entry name" value="CPA2_transporter"/>
</dbReference>
<gene>
    <name evidence="13" type="ORF">RJT34_11117</name>
</gene>
<comment type="caution">
    <text evidence="13">The sequence shown here is derived from an EMBL/GenBank/DDBJ whole genome shotgun (WGS) entry which is preliminary data.</text>
</comment>
<evidence type="ECO:0000259" key="12">
    <source>
        <dbReference type="Pfam" id="PF23256"/>
    </source>
</evidence>
<evidence type="ECO:0000313" key="14">
    <source>
        <dbReference type="Proteomes" id="UP001359559"/>
    </source>
</evidence>
<evidence type="ECO:0000256" key="6">
    <source>
        <dbReference type="ARBA" id="ARBA00022989"/>
    </source>
</evidence>
<feature type="transmembrane region" description="Helical" evidence="10">
    <location>
        <begin position="420"/>
        <end position="440"/>
    </location>
</feature>
<evidence type="ECO:0000256" key="1">
    <source>
        <dbReference type="ARBA" id="ARBA00004141"/>
    </source>
</evidence>
<dbReference type="InterPro" id="IPR057291">
    <property type="entry name" value="CHX17_2nd"/>
</dbReference>
<feature type="domain" description="Cation/H(+) antiporter central" evidence="12">
    <location>
        <begin position="526"/>
        <end position="653"/>
    </location>
</feature>
<evidence type="ECO:0000259" key="11">
    <source>
        <dbReference type="Pfam" id="PF00999"/>
    </source>
</evidence>
<dbReference type="PANTHER" id="PTHR32468">
    <property type="entry name" value="CATION/H + ANTIPORTER"/>
    <property type="match status" value="1"/>
</dbReference>
<dbReference type="GO" id="GO:0006885">
    <property type="term" value="P:regulation of pH"/>
    <property type="evidence" value="ECO:0007669"/>
    <property type="project" value="TreeGrafter"/>
</dbReference>
<organism evidence="13 14">
    <name type="scientific">Clitoria ternatea</name>
    <name type="common">Butterfly pea</name>
    <dbReference type="NCBI Taxonomy" id="43366"/>
    <lineage>
        <taxon>Eukaryota</taxon>
        <taxon>Viridiplantae</taxon>
        <taxon>Streptophyta</taxon>
        <taxon>Embryophyta</taxon>
        <taxon>Tracheophyta</taxon>
        <taxon>Spermatophyta</taxon>
        <taxon>Magnoliopsida</taxon>
        <taxon>eudicotyledons</taxon>
        <taxon>Gunneridae</taxon>
        <taxon>Pentapetalae</taxon>
        <taxon>rosids</taxon>
        <taxon>fabids</taxon>
        <taxon>Fabales</taxon>
        <taxon>Fabaceae</taxon>
        <taxon>Papilionoideae</taxon>
        <taxon>50 kb inversion clade</taxon>
        <taxon>NPAAA clade</taxon>
        <taxon>indigoferoid/millettioid clade</taxon>
        <taxon>Phaseoleae</taxon>
        <taxon>Clitoria</taxon>
    </lineage>
</organism>
<evidence type="ECO:0000256" key="4">
    <source>
        <dbReference type="ARBA" id="ARBA00022692"/>
    </source>
</evidence>
<evidence type="ECO:0000313" key="13">
    <source>
        <dbReference type="EMBL" id="KAK7300275.1"/>
    </source>
</evidence>
<keyword evidence="8 10" id="KW-0472">Membrane</keyword>
<evidence type="ECO:0000256" key="3">
    <source>
        <dbReference type="ARBA" id="ARBA00022538"/>
    </source>
</evidence>
<dbReference type="GO" id="GO:0016020">
    <property type="term" value="C:membrane"/>
    <property type="evidence" value="ECO:0007669"/>
    <property type="project" value="UniProtKB-SubCell"/>
</dbReference>
<feature type="transmembrane region" description="Helical" evidence="10">
    <location>
        <begin position="386"/>
        <end position="408"/>
    </location>
</feature>
<feature type="transmembrane region" description="Helical" evidence="10">
    <location>
        <begin position="127"/>
        <end position="147"/>
    </location>
</feature>
<dbReference type="Proteomes" id="UP001359559">
    <property type="component" value="Unassembled WGS sequence"/>
</dbReference>
<dbReference type="GO" id="GO:1902600">
    <property type="term" value="P:proton transmembrane transport"/>
    <property type="evidence" value="ECO:0007669"/>
    <property type="project" value="InterPro"/>
</dbReference>
<protein>
    <submittedName>
        <fullName evidence="13">Uncharacterized protein</fullName>
    </submittedName>
</protein>
<dbReference type="PANTHER" id="PTHR32468:SF101">
    <property type="entry name" value="CATION_H+ EXCHANGER 2"/>
    <property type="match status" value="1"/>
</dbReference>
<evidence type="ECO:0000256" key="2">
    <source>
        <dbReference type="ARBA" id="ARBA00022448"/>
    </source>
</evidence>
<proteinExistence type="inferred from homology"/>
<feature type="transmembrane region" description="Helical" evidence="10">
    <location>
        <begin position="452"/>
        <end position="473"/>
    </location>
</feature>
<comment type="similarity">
    <text evidence="9">Belongs to the monovalent cation:proton antiporter 2 (CPA2) transporter (TC 2.A.37) family. CHX (TC 2.A.37.4) subfamily.</text>
</comment>
<feature type="transmembrane region" description="Helical" evidence="10">
    <location>
        <begin position="308"/>
        <end position="338"/>
    </location>
</feature>
<dbReference type="GO" id="GO:0015297">
    <property type="term" value="F:antiporter activity"/>
    <property type="evidence" value="ECO:0007669"/>
    <property type="project" value="InterPro"/>
</dbReference>
<evidence type="ECO:0000256" key="7">
    <source>
        <dbReference type="ARBA" id="ARBA00023065"/>
    </source>
</evidence>
<feature type="domain" description="Cation/H+ exchanger transmembrane" evidence="11">
    <location>
        <begin position="79"/>
        <end position="472"/>
    </location>
</feature>
<comment type="subcellular location">
    <subcellularLocation>
        <location evidence="1">Membrane</location>
        <topology evidence="1">Multi-pass membrane protein</topology>
    </subcellularLocation>
</comment>
<dbReference type="Pfam" id="PF23256">
    <property type="entry name" value="CHX17_2nd"/>
    <property type="match status" value="1"/>
</dbReference>
<accession>A0AAN9PI55</accession>
<dbReference type="InterPro" id="IPR006153">
    <property type="entry name" value="Cation/H_exchanger_TM"/>
</dbReference>
<evidence type="ECO:0000256" key="8">
    <source>
        <dbReference type="ARBA" id="ARBA00023136"/>
    </source>
</evidence>
<dbReference type="Gene3D" id="1.20.1530.20">
    <property type="match status" value="1"/>
</dbReference>
<feature type="transmembrane region" description="Helical" evidence="10">
    <location>
        <begin position="358"/>
        <end position="374"/>
    </location>
</feature>
<evidence type="ECO:0000256" key="10">
    <source>
        <dbReference type="SAM" id="Phobius"/>
    </source>
</evidence>
<feature type="transmembrane region" description="Helical" evidence="10">
    <location>
        <begin position="88"/>
        <end position="107"/>
    </location>
</feature>
<keyword evidence="7" id="KW-0406">Ion transport</keyword>
<keyword evidence="14" id="KW-1185">Reference proteome</keyword>
<sequence>METREDLINISKTIFYSTVFNETLSDPKRKYVYYDVAIELPPKIVSDGMWGNNTHGSLPTNSTMPVLELQILTIFIITQCFHTILKRLGFPYLISQVLAGLVLGPSLNIEALKKHKNLLFPYGSEDLLSLVSAYGYALFLFLNGVKMDFSMIIRTGKKAWTIALCSLLVPTCLGLFIFYHFMDYWKDKLGEFEGEKLPVVVIAHSGCSFPVMASLLSDLEILNSELGRLALSAGLVMDVLNSIGSGLGTSIVSSLKTDSSDHDPNKGVALATFSVLKFVGFLVLVILTRPAMNWFVRKTPEGRPVKKIYTYLVMFMAFFLGLIGMFSRQSVLAGFLIFGLVVPEGPPLGSELIKQLDLFATWFLLPIFVTSCAMKVDISRHIDSKLILVMVGIIVAVHLLKILITVGICCYCKIPKTDGLCLALMLSCKGVVDFCTLVFLHDAMILSREQLTIMAISVLMLGSIAPIGVKAIYDPSRKYAGYQKRNILNLKPNSELKVVACVHKPFHIGSMKNALEICCPTSSNPLVVHVLHLMELIGRSSPIFISHRLQERVGSGHFNYSEDVIVAFDLFEHDYAGNVSVSTYTAVSPSRFMHDDVCYLALDKLASIIILPFHLKWTEDGIVESTDDNIRTLNSKVLEKAPCSVGILVSRGSSISSYDKPIRPIAMIFLGGSDDREALCLAKRTIKEGANTLIVYHLVSSNNNEQTNWDLMLDDEVLKGVKGYYGHVENVTYEKVAIEDPSETTAFISEIANQHDFIIVGRRNGIKSSQTAALESWTEFPELGVIADLLASSDTNTKASILVVQQQQQMHKSRAHHT</sequence>
<keyword evidence="5" id="KW-0630">Potassium</keyword>
<feature type="transmembrane region" description="Helical" evidence="10">
    <location>
        <begin position="268"/>
        <end position="287"/>
    </location>
</feature>
<dbReference type="EMBL" id="JAYKXN010000003">
    <property type="protein sequence ID" value="KAK7300275.1"/>
    <property type="molecule type" value="Genomic_DNA"/>
</dbReference>
<keyword evidence="2" id="KW-0813">Transport</keyword>
<keyword evidence="6 10" id="KW-1133">Transmembrane helix</keyword>
<dbReference type="GO" id="GO:0012505">
    <property type="term" value="C:endomembrane system"/>
    <property type="evidence" value="ECO:0007669"/>
    <property type="project" value="TreeGrafter"/>
</dbReference>
<dbReference type="AlphaFoldDB" id="A0AAN9PI55"/>
<evidence type="ECO:0000256" key="5">
    <source>
        <dbReference type="ARBA" id="ARBA00022958"/>
    </source>
</evidence>
<dbReference type="Pfam" id="PF00999">
    <property type="entry name" value="Na_H_Exchanger"/>
    <property type="match status" value="1"/>
</dbReference>
<reference evidence="13 14" key="1">
    <citation type="submission" date="2024-01" db="EMBL/GenBank/DDBJ databases">
        <title>The genomes of 5 underutilized Papilionoideae crops provide insights into root nodulation and disease resistance.</title>
        <authorList>
            <person name="Yuan L."/>
        </authorList>
    </citation>
    <scope>NUCLEOTIDE SEQUENCE [LARGE SCALE GENOMIC DNA]</scope>
    <source>
        <strain evidence="13">LY-2023</strain>
        <tissue evidence="13">Leaf</tissue>
    </source>
</reference>
<dbReference type="InterPro" id="IPR038770">
    <property type="entry name" value="Na+/solute_symporter_sf"/>
</dbReference>
<dbReference type="GO" id="GO:0006813">
    <property type="term" value="P:potassium ion transport"/>
    <property type="evidence" value="ECO:0007669"/>
    <property type="project" value="UniProtKB-KW"/>
</dbReference>